<keyword evidence="3" id="KW-1003">Cell membrane</keyword>
<evidence type="ECO:0000256" key="6">
    <source>
        <dbReference type="ARBA" id="ARBA00022692"/>
    </source>
</evidence>
<comment type="subcellular location">
    <subcellularLocation>
        <location evidence="1">Cell membrane</location>
        <topology evidence="1">Multi-pass membrane protein</topology>
    </subcellularLocation>
</comment>
<feature type="transmembrane region" description="Helical" evidence="9">
    <location>
        <begin position="102"/>
        <end position="119"/>
    </location>
</feature>
<reference evidence="11" key="1">
    <citation type="journal article" date="2019" name="Int. J. Syst. Evol. Microbiol.">
        <title>The Global Catalogue of Microorganisms (GCM) 10K type strain sequencing project: providing services to taxonomists for standard genome sequencing and annotation.</title>
        <authorList>
            <consortium name="The Broad Institute Genomics Platform"/>
            <consortium name="The Broad Institute Genome Sequencing Center for Infectious Disease"/>
            <person name="Wu L."/>
            <person name="Ma J."/>
        </authorList>
    </citation>
    <scope>NUCLEOTIDE SEQUENCE [LARGE SCALE GENOMIC DNA]</scope>
    <source>
        <strain evidence="11">TISTR 2466</strain>
    </source>
</reference>
<evidence type="ECO:0000256" key="9">
    <source>
        <dbReference type="SAM" id="Phobius"/>
    </source>
</evidence>
<dbReference type="Proteomes" id="UP001597399">
    <property type="component" value="Unassembled WGS sequence"/>
</dbReference>
<feature type="transmembrane region" description="Helical" evidence="9">
    <location>
        <begin position="51"/>
        <end position="70"/>
    </location>
</feature>
<keyword evidence="7 9" id="KW-1133">Transmembrane helix</keyword>
<dbReference type="Pfam" id="PF03609">
    <property type="entry name" value="EII-Sor"/>
    <property type="match status" value="1"/>
</dbReference>
<organism evidence="10 11">
    <name type="scientific">Sporolactobacillus shoreicorticis</name>
    <dbReference type="NCBI Taxonomy" id="1923877"/>
    <lineage>
        <taxon>Bacteria</taxon>
        <taxon>Bacillati</taxon>
        <taxon>Bacillota</taxon>
        <taxon>Bacilli</taxon>
        <taxon>Bacillales</taxon>
        <taxon>Sporolactobacillaceae</taxon>
        <taxon>Sporolactobacillus</taxon>
    </lineage>
</organism>
<dbReference type="PANTHER" id="PTHR32502:SF8">
    <property type="entry name" value="N-ACETYLGALACTOSAMINE PERMEASE IIC COMPONENT 1"/>
    <property type="match status" value="1"/>
</dbReference>
<evidence type="ECO:0000256" key="1">
    <source>
        <dbReference type="ARBA" id="ARBA00004651"/>
    </source>
</evidence>
<keyword evidence="11" id="KW-1185">Reference proteome</keyword>
<protein>
    <submittedName>
        <fullName evidence="10">PTS mannose/fructose/sorbose/N-acetylgalactosamine transporter subunit IIC</fullName>
    </submittedName>
</protein>
<comment type="caution">
    <text evidence="10">The sequence shown here is derived from an EMBL/GenBank/DDBJ whole genome shotgun (WGS) entry which is preliminary data.</text>
</comment>
<keyword evidence="8 9" id="KW-0472">Membrane</keyword>
<dbReference type="InterPro" id="IPR004700">
    <property type="entry name" value="PTS_IIC_man"/>
</dbReference>
<name>A0ABW5S1T8_9BACL</name>
<sequence length="268" mass="29096">MLLLYQALVVAFIAAWGKFWGAYGSFAQFLGGFDIVILALLLGVNPVQAVIVNYTVALAFFGVMQIGGVLPQDTGYGGLIGTSIALILGQTGAVAVAIAVPISMLAVIIWNLLKFWFTANVEVFEKHVANRDEKRFTRLWWLQIAVYLGSYAIIAFLGILLGTNGIKALIDMIPPIFLKALVVAAGMLPAVGMAMLLKYVWNNSYIPYFIAGFALAAYLKLPIMGVTLFALVFGLIVFFLDQELRKVRVKAAPAGGLSDNDEEGFFDE</sequence>
<accession>A0ABW5S1T8</accession>
<dbReference type="RefSeq" id="WP_253058479.1">
    <property type="nucleotide sequence ID" value="NZ_JAMXWM010000002.1"/>
</dbReference>
<evidence type="ECO:0000256" key="7">
    <source>
        <dbReference type="ARBA" id="ARBA00022989"/>
    </source>
</evidence>
<evidence type="ECO:0000313" key="11">
    <source>
        <dbReference type="Proteomes" id="UP001597399"/>
    </source>
</evidence>
<proteinExistence type="predicted"/>
<evidence type="ECO:0000256" key="5">
    <source>
        <dbReference type="ARBA" id="ARBA00022683"/>
    </source>
</evidence>
<feature type="transmembrane region" description="Helical" evidence="9">
    <location>
        <begin position="221"/>
        <end position="240"/>
    </location>
</feature>
<feature type="transmembrane region" description="Helical" evidence="9">
    <location>
        <begin position="27"/>
        <end position="44"/>
    </location>
</feature>
<keyword evidence="2" id="KW-0813">Transport</keyword>
<dbReference type="PANTHER" id="PTHR32502">
    <property type="entry name" value="N-ACETYLGALACTOSAMINE PERMEASE II COMPONENT-RELATED"/>
    <property type="match status" value="1"/>
</dbReference>
<feature type="transmembrane region" description="Helical" evidence="9">
    <location>
        <begin position="139"/>
        <end position="164"/>
    </location>
</feature>
<dbReference type="InterPro" id="IPR050303">
    <property type="entry name" value="GatZ_KbaZ_carbometab"/>
</dbReference>
<feature type="transmembrane region" description="Helical" evidence="9">
    <location>
        <begin position="176"/>
        <end position="201"/>
    </location>
</feature>
<keyword evidence="6 9" id="KW-0812">Transmembrane</keyword>
<gene>
    <name evidence="10" type="ORF">ACFSUE_05675</name>
</gene>
<evidence type="ECO:0000256" key="4">
    <source>
        <dbReference type="ARBA" id="ARBA00022597"/>
    </source>
</evidence>
<evidence type="ECO:0000256" key="8">
    <source>
        <dbReference type="ARBA" id="ARBA00023136"/>
    </source>
</evidence>
<evidence type="ECO:0000256" key="3">
    <source>
        <dbReference type="ARBA" id="ARBA00022475"/>
    </source>
</evidence>
<evidence type="ECO:0000313" key="10">
    <source>
        <dbReference type="EMBL" id="MFD2693122.1"/>
    </source>
</evidence>
<evidence type="ECO:0000256" key="2">
    <source>
        <dbReference type="ARBA" id="ARBA00022448"/>
    </source>
</evidence>
<keyword evidence="5" id="KW-0598">Phosphotransferase system</keyword>
<dbReference type="EMBL" id="JBHUMQ010000015">
    <property type="protein sequence ID" value="MFD2693122.1"/>
    <property type="molecule type" value="Genomic_DNA"/>
</dbReference>
<keyword evidence="4" id="KW-0762">Sugar transport</keyword>
<dbReference type="PROSITE" id="PS51106">
    <property type="entry name" value="PTS_EIIC_TYPE_4"/>
    <property type="match status" value="1"/>
</dbReference>